<evidence type="ECO:0000313" key="2">
    <source>
        <dbReference type="Proteomes" id="UP000002313"/>
    </source>
</evidence>
<keyword evidence="2" id="KW-1185">Reference proteome</keyword>
<dbReference type="AlphaFoldDB" id="E0S694"/>
<evidence type="ECO:0000313" key="1">
    <source>
        <dbReference type="EMBL" id="ADM11229.1"/>
    </source>
</evidence>
<name>E0S694_ENCIT</name>
<dbReference type="OrthoDB" id="2195759at2759"/>
<organism evidence="1 2">
    <name type="scientific">Encephalitozoon intestinalis (strain ATCC 50506)</name>
    <name type="common">Microsporidian parasite</name>
    <name type="synonym">Septata intestinalis</name>
    <dbReference type="NCBI Taxonomy" id="876142"/>
    <lineage>
        <taxon>Eukaryota</taxon>
        <taxon>Fungi</taxon>
        <taxon>Fungi incertae sedis</taxon>
        <taxon>Microsporidia</taxon>
        <taxon>Unikaryonidae</taxon>
        <taxon>Encephalitozoon</taxon>
    </lineage>
</organism>
<accession>E0S694</accession>
<gene>
    <name evidence="1" type="ORF">Eint_030850</name>
</gene>
<sequence length="464" mass="54559">MKQLGFLKRLVSGQRDLEKTFVEKLLAGDIQDSIELGRMLFPRNPMFLMTSLLLDFLGSPEDEAKKNLLLQSLKNSTIKSNLIWMLYKRGLLIKEMDHYVQRIVFKDFLYYLTLKEAYIHGHPKLLGKETDLECMAFLLDHLDDWDLYQHALNNNIELPRRESLNYEYYLLHRFKEKDKAIELLRSRICFKEIEFISGMVGLENHPDGTIDCLIQLARKGFDEEVLRRAYEIYTKNKSVLNTKMIIAVLISSRKASYLGLALYLSFKHRKDFPENYEIFLIFVFLCRYFCFYPHVLKCLDLMNVRNAQVPNLSFIWSDILFAKGIEDNWKRKEAIDNIQECVNDLNKSIKYFISVGNLAHVVDAIDLARSLKESVILLELKERKIIGTNASNSFHSLLGTRCSYLFEKMTVEKIPKGKCMFLTDFYVSEGCSLEDVKNNGLWNVEEDFIIFFREMEEYWKTINK</sequence>
<dbReference type="GeneID" id="9698842"/>
<dbReference type="RefSeq" id="XP_003072589.1">
    <property type="nucleotide sequence ID" value="XM_003072543.1"/>
</dbReference>
<dbReference type="KEGG" id="ein:Eint_030850"/>
<proteinExistence type="predicted"/>
<reference evidence="1 2" key="1">
    <citation type="journal article" date="2010" name="Nat. Commun.">
        <title>The complete sequence of the smallest known nuclear genome from the microsporidian Encephalitozoon intestinalis.</title>
        <authorList>
            <person name="Corradi N."/>
            <person name="Pombert J.-F."/>
            <person name="Farinelli L."/>
            <person name="Didier E.S."/>
            <person name="Keeling P.J."/>
        </authorList>
    </citation>
    <scope>NUCLEOTIDE SEQUENCE [LARGE SCALE GENOMIC DNA]</scope>
    <source>
        <strain evidence="1 2">ATCC 50506</strain>
    </source>
</reference>
<dbReference type="Proteomes" id="UP000002313">
    <property type="component" value="Chromosome III"/>
</dbReference>
<reference evidence="1 2" key="2">
    <citation type="journal article" date="2012" name="Proc. Natl. Acad. Sci. U.S.A.">
        <title>Gain and loss of multiple functionally related, horizontally transferred genes in the reduced genomes of two microsporidian parasites.</title>
        <authorList>
            <person name="Pombert J.-F."/>
            <person name="Selman M."/>
            <person name="Burki F."/>
            <person name="Bardell F.T."/>
            <person name="Farinelli L."/>
            <person name="Solter L.F."/>
            <person name="Whitman D.W."/>
            <person name="Weiss L.M."/>
            <person name="Corradi N."/>
            <person name="Keeling P.J."/>
        </authorList>
    </citation>
    <scope>NUCLEOTIDE SEQUENCE [LARGE SCALE GENOMIC DNA]</scope>
    <source>
        <strain evidence="1 2">ATCC 50506</strain>
    </source>
</reference>
<protein>
    <submittedName>
        <fullName evidence="1">Uncharacterized protein</fullName>
    </submittedName>
</protein>
<dbReference type="VEuPathDB" id="MicrosporidiaDB:Eint_030850"/>
<dbReference type="EMBL" id="CP001944">
    <property type="protein sequence ID" value="ADM11229.1"/>
    <property type="molecule type" value="Genomic_DNA"/>
</dbReference>
<dbReference type="HOGENOM" id="CLU_047023_0_0_1"/>